<sequence>FRESNKVGSSHEAPTANPTTKRSKNRRDPRRHTVANGIDYNMLKRMKELEQEKDTFLQGLEVVDRARDWYHKQIVTIKDKQKYFNRTSTSNDLSSETRNERVKFQKSRILESNRQLTALMESSDK</sequence>
<dbReference type="Proteomes" id="UP000694865">
    <property type="component" value="Unplaced"/>
</dbReference>
<evidence type="ECO:0000313" key="3">
    <source>
        <dbReference type="RefSeq" id="XP_006818487.1"/>
    </source>
</evidence>
<keyword evidence="2" id="KW-1185">Reference proteome</keyword>
<evidence type="ECO:0000313" key="2">
    <source>
        <dbReference type="Proteomes" id="UP000694865"/>
    </source>
</evidence>
<protein>
    <submittedName>
        <fullName evidence="3">Suppressor APC domain-containing protein 2-like</fullName>
    </submittedName>
</protein>
<accession>A0ABM0MEP6</accession>
<dbReference type="GeneID" id="102801870"/>
<dbReference type="Pfam" id="PF11414">
    <property type="entry name" value="Suppressor_APC"/>
    <property type="match status" value="1"/>
</dbReference>
<name>A0ABM0MEP6_SACKO</name>
<feature type="non-terminal residue" evidence="3">
    <location>
        <position position="125"/>
    </location>
</feature>
<gene>
    <name evidence="3" type="primary">LOC102801870</name>
</gene>
<feature type="non-terminal residue" evidence="3">
    <location>
        <position position="1"/>
    </location>
</feature>
<feature type="region of interest" description="Disordered" evidence="1">
    <location>
        <begin position="1"/>
        <end position="33"/>
    </location>
</feature>
<dbReference type="PANTHER" id="PTHR14907">
    <property type="entry name" value="FI14130P"/>
    <property type="match status" value="1"/>
</dbReference>
<reference evidence="3" key="1">
    <citation type="submission" date="2025-08" db="UniProtKB">
        <authorList>
            <consortium name="RefSeq"/>
        </authorList>
    </citation>
    <scope>IDENTIFICATION</scope>
    <source>
        <tissue evidence="3">Testes</tissue>
    </source>
</reference>
<dbReference type="RefSeq" id="XP_006818487.1">
    <property type="nucleotide sequence ID" value="XM_006818424.1"/>
</dbReference>
<evidence type="ECO:0000256" key="1">
    <source>
        <dbReference type="SAM" id="MobiDB-lite"/>
    </source>
</evidence>
<dbReference type="PANTHER" id="PTHR14907:SF2">
    <property type="entry name" value="SUPPRESSOR APC DOMAIN-CONTAINING PROTEIN 2"/>
    <property type="match status" value="1"/>
</dbReference>
<proteinExistence type="predicted"/>
<organism evidence="2 3">
    <name type="scientific">Saccoglossus kowalevskii</name>
    <name type="common">Acorn worm</name>
    <dbReference type="NCBI Taxonomy" id="10224"/>
    <lineage>
        <taxon>Eukaryota</taxon>
        <taxon>Metazoa</taxon>
        <taxon>Hemichordata</taxon>
        <taxon>Enteropneusta</taxon>
        <taxon>Harrimaniidae</taxon>
        <taxon>Saccoglossus</taxon>
    </lineage>
</organism>
<dbReference type="InterPro" id="IPR026828">
    <property type="entry name" value="SAPC2_1/2"/>
</dbReference>
<feature type="compositionally biased region" description="Basic residues" evidence="1">
    <location>
        <begin position="21"/>
        <end position="33"/>
    </location>
</feature>